<dbReference type="PANTHER" id="PTHR11709:SF394">
    <property type="entry name" value="FI03373P-RELATED"/>
    <property type="match status" value="1"/>
</dbReference>
<evidence type="ECO:0000313" key="8">
    <source>
        <dbReference type="EMBL" id="WXK76773.1"/>
    </source>
</evidence>
<evidence type="ECO:0000256" key="1">
    <source>
        <dbReference type="ARBA" id="ARBA00022723"/>
    </source>
</evidence>
<dbReference type="Pfam" id="PF00394">
    <property type="entry name" value="Cu-oxidase"/>
    <property type="match status" value="1"/>
</dbReference>
<proteinExistence type="predicted"/>
<evidence type="ECO:0000259" key="7">
    <source>
        <dbReference type="Pfam" id="PF07732"/>
    </source>
</evidence>
<dbReference type="InterPro" id="IPR045087">
    <property type="entry name" value="Cu-oxidase_fam"/>
</dbReference>
<feature type="compositionally biased region" description="Basic and acidic residues" evidence="4">
    <location>
        <begin position="381"/>
        <end position="391"/>
    </location>
</feature>
<name>A0ABZ2QNK8_9ACTN</name>
<keyword evidence="3" id="KW-0186">Copper</keyword>
<evidence type="ECO:0000256" key="4">
    <source>
        <dbReference type="SAM" id="MobiDB-lite"/>
    </source>
</evidence>
<feature type="domain" description="Plastocyanin-like" evidence="7">
    <location>
        <begin position="85"/>
        <end position="191"/>
    </location>
</feature>
<dbReference type="PROSITE" id="PS00080">
    <property type="entry name" value="MULTICOPPER_OXIDASE2"/>
    <property type="match status" value="1"/>
</dbReference>
<dbReference type="Pfam" id="PF07732">
    <property type="entry name" value="Cu-oxidase_3"/>
    <property type="match status" value="1"/>
</dbReference>
<dbReference type="Pfam" id="PF07731">
    <property type="entry name" value="Cu-oxidase_2"/>
    <property type="match status" value="1"/>
</dbReference>
<keyword evidence="9" id="KW-1185">Reference proteome</keyword>
<gene>
    <name evidence="8" type="ORF">WAB15_12620</name>
</gene>
<evidence type="ECO:0000259" key="6">
    <source>
        <dbReference type="Pfam" id="PF07731"/>
    </source>
</evidence>
<dbReference type="InterPro" id="IPR006311">
    <property type="entry name" value="TAT_signal"/>
</dbReference>
<sequence>MRTHSRRAVLGAGLAAAGSGLLAPRSLASTAPDTRHGGGAPGPRDDRPPSGYVSPSGSEVAEVEGERGAGPLRSFSLTASETRLDLGGVTVDTWAYGDRLPGRVIRVKAGERIALHLRNRLPQATTIHWHGLQLRNDMDGVPGITQREVKSGHSFDYLFTASTPGTHWLHPHVGVQVDRGLYAPLIVDDPEETLSYDHEWIVVIDDWIDGVDGVTPDAILAELNKGKPGGAMGHGELQMAHRVDRRSRAAASRMLKGMAPMDDDDFSGTVEHPYHLINGKTRDDRETFRAKPGDRIRIRIINASGDTAYRVALGDHQMTVTHTDGFPVAHHKTDSLLIGMAERYDVLVTAKDGVFPLTALSAGKNNQTAQALLRTGSGEAPDPKIRPKELRSGGISAGDLKGDESCLLDDREPDRTIKMNLTGTMEKWNWAINGKPYTPSQRYGVREGERVRIVFRNKTKMWHPMHLHGHTFALPDGGPRKDTTIMLPGKKLAVDFDADNPGLWMLHCHNIYHSESGMMTVLGYRLPK</sequence>
<dbReference type="InterPro" id="IPR008972">
    <property type="entry name" value="Cupredoxin"/>
</dbReference>
<feature type="domain" description="Plastocyanin-like" evidence="6">
    <location>
        <begin position="411"/>
        <end position="522"/>
    </location>
</feature>
<dbReference type="SUPFAM" id="SSF49503">
    <property type="entry name" value="Cupredoxins"/>
    <property type="match status" value="3"/>
</dbReference>
<evidence type="ECO:0000256" key="3">
    <source>
        <dbReference type="ARBA" id="ARBA00023008"/>
    </source>
</evidence>
<dbReference type="InterPro" id="IPR011706">
    <property type="entry name" value="Cu-oxidase_C"/>
</dbReference>
<dbReference type="PANTHER" id="PTHR11709">
    <property type="entry name" value="MULTI-COPPER OXIDASE"/>
    <property type="match status" value="1"/>
</dbReference>
<feature type="domain" description="Plastocyanin-like" evidence="5">
    <location>
        <begin position="274"/>
        <end position="375"/>
    </location>
</feature>
<dbReference type="PROSITE" id="PS51318">
    <property type="entry name" value="TAT"/>
    <property type="match status" value="1"/>
</dbReference>
<dbReference type="CDD" id="cd13861">
    <property type="entry name" value="CuRO_1_CumA_like"/>
    <property type="match status" value="1"/>
</dbReference>
<evidence type="ECO:0000313" key="9">
    <source>
        <dbReference type="Proteomes" id="UP001626628"/>
    </source>
</evidence>
<dbReference type="Proteomes" id="UP001626628">
    <property type="component" value="Chromosome"/>
</dbReference>
<dbReference type="InterPro" id="IPR011707">
    <property type="entry name" value="Cu-oxidase-like_N"/>
</dbReference>
<organism evidence="8 9">
    <name type="scientific">Streptomyces sirii</name>
    <dbReference type="NCBI Taxonomy" id="3127701"/>
    <lineage>
        <taxon>Bacteria</taxon>
        <taxon>Bacillati</taxon>
        <taxon>Actinomycetota</taxon>
        <taxon>Actinomycetes</taxon>
        <taxon>Kitasatosporales</taxon>
        <taxon>Streptomycetaceae</taxon>
        <taxon>Streptomyces</taxon>
    </lineage>
</organism>
<dbReference type="Gene3D" id="2.60.40.420">
    <property type="entry name" value="Cupredoxins - blue copper proteins"/>
    <property type="match status" value="3"/>
</dbReference>
<dbReference type="RefSeq" id="WP_407286270.1">
    <property type="nucleotide sequence ID" value="NZ_CP147982.1"/>
</dbReference>
<reference evidence="8 9" key="1">
    <citation type="submission" date="2024-03" db="EMBL/GenBank/DDBJ databases">
        <title>The complete genome of Streptomyces sirii sp.nov.</title>
        <authorList>
            <person name="Zakalyukina Y.V."/>
            <person name="Belik A.R."/>
            <person name="Biryukov M.V."/>
            <person name="Baturina O.A."/>
            <person name="Kabilov M.R."/>
        </authorList>
    </citation>
    <scope>NUCLEOTIDE SEQUENCE [LARGE SCALE GENOMIC DNA]</scope>
    <source>
        <strain evidence="8 9">BP-8</strain>
    </source>
</reference>
<evidence type="ECO:0000256" key="2">
    <source>
        <dbReference type="ARBA" id="ARBA00023002"/>
    </source>
</evidence>
<keyword evidence="2" id="KW-0560">Oxidoreductase</keyword>
<dbReference type="CDD" id="cd13896">
    <property type="entry name" value="CuRO_3_CopA"/>
    <property type="match status" value="1"/>
</dbReference>
<dbReference type="InterPro" id="IPR001117">
    <property type="entry name" value="Cu-oxidase_2nd"/>
</dbReference>
<keyword evidence="1" id="KW-0479">Metal-binding</keyword>
<dbReference type="InterPro" id="IPR034279">
    <property type="entry name" value="CuRO_3_CopA"/>
</dbReference>
<feature type="region of interest" description="Disordered" evidence="4">
    <location>
        <begin position="27"/>
        <end position="73"/>
    </location>
</feature>
<evidence type="ECO:0000259" key="5">
    <source>
        <dbReference type="Pfam" id="PF00394"/>
    </source>
</evidence>
<feature type="region of interest" description="Disordered" evidence="4">
    <location>
        <begin position="376"/>
        <end position="396"/>
    </location>
</feature>
<protein>
    <submittedName>
        <fullName evidence="8">Multicopper oxidase family protein</fullName>
    </submittedName>
</protein>
<dbReference type="InterPro" id="IPR002355">
    <property type="entry name" value="Cu_oxidase_Cu_BS"/>
</dbReference>
<dbReference type="EMBL" id="CP147982">
    <property type="protein sequence ID" value="WXK76773.1"/>
    <property type="molecule type" value="Genomic_DNA"/>
</dbReference>
<accession>A0ABZ2QNK8</accession>